<keyword evidence="2" id="KW-1185">Reference proteome</keyword>
<gene>
    <name evidence="1" type="ORF">BaRGS_00014426</name>
</gene>
<sequence length="117" mass="12784">MLFSRSETEQISLASLPINAHVVLRQCWCVTADILFHAVRARSRSLSSSSSNKPELNASHTCVTADTLFHAVRARSRSLSSSSSNKPELNASHACVTADTVPCSKSSFTFLEFQLLQ</sequence>
<comment type="caution">
    <text evidence="1">The sequence shown here is derived from an EMBL/GenBank/DDBJ whole genome shotgun (WGS) entry which is preliminary data.</text>
</comment>
<dbReference type="AlphaFoldDB" id="A0ABD0L4V1"/>
<dbReference type="Proteomes" id="UP001519460">
    <property type="component" value="Unassembled WGS sequence"/>
</dbReference>
<proteinExistence type="predicted"/>
<dbReference type="EMBL" id="JACVVK020000084">
    <property type="protein sequence ID" value="KAK7494323.1"/>
    <property type="molecule type" value="Genomic_DNA"/>
</dbReference>
<accession>A0ABD0L4V1</accession>
<evidence type="ECO:0000313" key="1">
    <source>
        <dbReference type="EMBL" id="KAK7494323.1"/>
    </source>
</evidence>
<protein>
    <submittedName>
        <fullName evidence="1">Uncharacterized protein</fullName>
    </submittedName>
</protein>
<evidence type="ECO:0000313" key="2">
    <source>
        <dbReference type="Proteomes" id="UP001519460"/>
    </source>
</evidence>
<reference evidence="1 2" key="1">
    <citation type="journal article" date="2023" name="Sci. Data">
        <title>Genome assembly of the Korean intertidal mud-creeper Batillaria attramentaria.</title>
        <authorList>
            <person name="Patra A.K."/>
            <person name="Ho P.T."/>
            <person name="Jun S."/>
            <person name="Lee S.J."/>
            <person name="Kim Y."/>
            <person name="Won Y.J."/>
        </authorList>
    </citation>
    <scope>NUCLEOTIDE SEQUENCE [LARGE SCALE GENOMIC DNA]</scope>
    <source>
        <strain evidence="1">Wonlab-2016</strain>
    </source>
</reference>
<name>A0ABD0L4V1_9CAEN</name>
<organism evidence="1 2">
    <name type="scientific">Batillaria attramentaria</name>
    <dbReference type="NCBI Taxonomy" id="370345"/>
    <lineage>
        <taxon>Eukaryota</taxon>
        <taxon>Metazoa</taxon>
        <taxon>Spiralia</taxon>
        <taxon>Lophotrochozoa</taxon>
        <taxon>Mollusca</taxon>
        <taxon>Gastropoda</taxon>
        <taxon>Caenogastropoda</taxon>
        <taxon>Sorbeoconcha</taxon>
        <taxon>Cerithioidea</taxon>
        <taxon>Batillariidae</taxon>
        <taxon>Batillaria</taxon>
    </lineage>
</organism>